<evidence type="ECO:0000313" key="2">
    <source>
        <dbReference type="EMBL" id="GGI11841.1"/>
    </source>
</evidence>
<dbReference type="RefSeq" id="WP_188525341.1">
    <property type="nucleotide sequence ID" value="NZ_BMDG01000017.1"/>
</dbReference>
<evidence type="ECO:0000313" key="3">
    <source>
        <dbReference type="Proteomes" id="UP000632535"/>
    </source>
</evidence>
<keyword evidence="1" id="KW-1133">Transmembrane helix</keyword>
<keyword evidence="1" id="KW-0472">Membrane</keyword>
<comment type="caution">
    <text evidence="2">The sequence shown here is derived from an EMBL/GenBank/DDBJ whole genome shotgun (WGS) entry which is preliminary data.</text>
</comment>
<evidence type="ECO:0000256" key="1">
    <source>
        <dbReference type="SAM" id="Phobius"/>
    </source>
</evidence>
<keyword evidence="1" id="KW-0812">Transmembrane</keyword>
<feature type="transmembrane region" description="Helical" evidence="1">
    <location>
        <begin position="96"/>
        <end position="113"/>
    </location>
</feature>
<dbReference type="EMBL" id="BMDG01000017">
    <property type="protein sequence ID" value="GGI11841.1"/>
    <property type="molecule type" value="Genomic_DNA"/>
</dbReference>
<reference evidence="3" key="1">
    <citation type="journal article" date="2019" name="Int. J. Syst. Evol. Microbiol.">
        <title>The Global Catalogue of Microorganisms (GCM) 10K type strain sequencing project: providing services to taxonomists for standard genome sequencing and annotation.</title>
        <authorList>
            <consortium name="The Broad Institute Genomics Platform"/>
            <consortium name="The Broad Institute Genome Sequencing Center for Infectious Disease"/>
            <person name="Wu L."/>
            <person name="Ma J."/>
        </authorList>
    </citation>
    <scope>NUCLEOTIDE SEQUENCE [LARGE SCALE GENOMIC DNA]</scope>
    <source>
        <strain evidence="3">CCM 8653</strain>
    </source>
</reference>
<dbReference type="Proteomes" id="UP000632535">
    <property type="component" value="Unassembled WGS sequence"/>
</dbReference>
<proteinExistence type="predicted"/>
<protein>
    <submittedName>
        <fullName evidence="2">Uncharacterized protein</fullName>
    </submittedName>
</protein>
<sequence length="156" mass="15667">MAAQTRTRAGSTVTRCVLTVVLLALTVLLGTTVLETAGPSPAATSSASNTFSTSSTSDHVVAAGGEHYVEALGAAAHGALPDAYEVVEAGHGDEPVSLLCLCALLVAGIAMLVRGAATLWRQVASAGDRGLRAMPAGLGGASLQRRGALAWGVCRR</sequence>
<organism evidence="2 3">
    <name type="scientific">Isoptericola cucumis</name>
    <dbReference type="NCBI Taxonomy" id="1776856"/>
    <lineage>
        <taxon>Bacteria</taxon>
        <taxon>Bacillati</taxon>
        <taxon>Actinomycetota</taxon>
        <taxon>Actinomycetes</taxon>
        <taxon>Micrococcales</taxon>
        <taxon>Promicromonosporaceae</taxon>
        <taxon>Isoptericola</taxon>
    </lineage>
</organism>
<name>A0ABQ2BDW1_9MICO</name>
<keyword evidence="3" id="KW-1185">Reference proteome</keyword>
<accession>A0ABQ2BDW1</accession>
<gene>
    <name evidence="2" type="ORF">GCM10007368_38200</name>
</gene>